<keyword evidence="3" id="KW-1185">Reference proteome</keyword>
<sequence>MNLMYLLLWLLCIIGIMSEKYEYDMKNNQQTNESEIIYPNDFERIKRSPSLQRLTLRVKINGKSKIINLIATNQILANEHLPVWISSNEEVDVYQKLHNVMREDVGKFTLYHDYYTKSAVVYFHKRQELDGIINIKYKIQGLPITTLNNEYVIGESKYFEFLKKKVFRLKQGSNPCSTGIESFNCNYRQKIYPELLVAISHDMFQAIEKTSNHPRAVKTISHVLIVYNIVDMMYRYVKSADISLNIAGIVIEGTENEWGFMKKSHSYIESNTINDDIDEYFRNREKYFPRHSYDYIAYNTKFNADHDKIVNWFFIHPCERSVMAVVDCSSSYCLKWSDETENEFKKFFNSPAHCILKNKPQSLFPSWWKPIRLTKLQQCQCYGYKSDFEFNGEKGDNLCAKNLMCKDEQDNLKMYLPFPMNGTPCGKNQVCWGEKCIPYL</sequence>
<dbReference type="InterPro" id="IPR024079">
    <property type="entry name" value="MetalloPept_cat_dom_sf"/>
</dbReference>
<organism evidence="2 3">
    <name type="scientific">Microctonus hyperodae</name>
    <name type="common">Parasitoid wasp</name>
    <dbReference type="NCBI Taxonomy" id="165561"/>
    <lineage>
        <taxon>Eukaryota</taxon>
        <taxon>Metazoa</taxon>
        <taxon>Ecdysozoa</taxon>
        <taxon>Arthropoda</taxon>
        <taxon>Hexapoda</taxon>
        <taxon>Insecta</taxon>
        <taxon>Pterygota</taxon>
        <taxon>Neoptera</taxon>
        <taxon>Endopterygota</taxon>
        <taxon>Hymenoptera</taxon>
        <taxon>Apocrita</taxon>
        <taxon>Ichneumonoidea</taxon>
        <taxon>Braconidae</taxon>
        <taxon>Euphorinae</taxon>
        <taxon>Microctonus</taxon>
    </lineage>
</organism>
<keyword evidence="1" id="KW-0732">Signal</keyword>
<name>A0AA39F3T2_MICHY</name>
<dbReference type="Gene3D" id="3.40.390.10">
    <property type="entry name" value="Collagenase (Catalytic Domain)"/>
    <property type="match status" value="1"/>
</dbReference>
<evidence type="ECO:0000256" key="1">
    <source>
        <dbReference type="SAM" id="SignalP"/>
    </source>
</evidence>
<dbReference type="Proteomes" id="UP001168972">
    <property type="component" value="Unassembled WGS sequence"/>
</dbReference>
<dbReference type="AlphaFoldDB" id="A0AA39F3T2"/>
<dbReference type="GO" id="GO:0008237">
    <property type="term" value="F:metallopeptidase activity"/>
    <property type="evidence" value="ECO:0007669"/>
    <property type="project" value="InterPro"/>
</dbReference>
<dbReference type="SUPFAM" id="SSF55486">
    <property type="entry name" value="Metalloproteases ('zincins'), catalytic domain"/>
    <property type="match status" value="1"/>
</dbReference>
<dbReference type="EMBL" id="JAQQBR010001833">
    <property type="protein sequence ID" value="KAK0162412.1"/>
    <property type="molecule type" value="Genomic_DNA"/>
</dbReference>
<feature type="chain" id="PRO_5041350405" evidence="1">
    <location>
        <begin position="19"/>
        <end position="440"/>
    </location>
</feature>
<comment type="caution">
    <text evidence="2">The sequence shown here is derived from an EMBL/GenBank/DDBJ whole genome shotgun (WGS) entry which is preliminary data.</text>
</comment>
<protein>
    <submittedName>
        <fullName evidence="2">Uncharacterized protein</fullName>
    </submittedName>
</protein>
<dbReference type="Gene3D" id="3.40.1620.60">
    <property type="match status" value="1"/>
</dbReference>
<evidence type="ECO:0000313" key="2">
    <source>
        <dbReference type="EMBL" id="KAK0162412.1"/>
    </source>
</evidence>
<feature type="signal peptide" evidence="1">
    <location>
        <begin position="1"/>
        <end position="18"/>
    </location>
</feature>
<gene>
    <name evidence="2" type="ORF">PV327_006191</name>
</gene>
<proteinExistence type="predicted"/>
<reference evidence="2" key="2">
    <citation type="submission" date="2023-03" db="EMBL/GenBank/DDBJ databases">
        <authorList>
            <person name="Inwood S.N."/>
            <person name="Skelly J.G."/>
            <person name="Guhlin J."/>
            <person name="Harrop T.W.R."/>
            <person name="Goldson S.G."/>
            <person name="Dearden P.K."/>
        </authorList>
    </citation>
    <scope>NUCLEOTIDE SEQUENCE</scope>
    <source>
        <strain evidence="2">Lincoln</strain>
        <tissue evidence="2">Whole body</tissue>
    </source>
</reference>
<accession>A0AA39F3T2</accession>
<evidence type="ECO:0000313" key="3">
    <source>
        <dbReference type="Proteomes" id="UP001168972"/>
    </source>
</evidence>
<reference evidence="2" key="1">
    <citation type="journal article" date="2023" name="bioRxiv">
        <title>Scaffold-level genome assemblies of two parasitoid biocontrol wasps reveal the parthenogenesis mechanism and an associated novel virus.</title>
        <authorList>
            <person name="Inwood S."/>
            <person name="Skelly J."/>
            <person name="Guhlin J."/>
            <person name="Harrop T."/>
            <person name="Goldson S."/>
            <person name="Dearden P."/>
        </authorList>
    </citation>
    <scope>NUCLEOTIDE SEQUENCE</scope>
    <source>
        <strain evidence="2">Lincoln</strain>
        <tissue evidence="2">Whole body</tissue>
    </source>
</reference>